<dbReference type="AlphaFoldDB" id="A0A0C9UCU5"/>
<evidence type="ECO:0000313" key="1">
    <source>
        <dbReference type="EMBL" id="KIJ32534.1"/>
    </source>
</evidence>
<gene>
    <name evidence="1" type="ORF">M422DRAFT_265706</name>
</gene>
<accession>A0A0C9UCU5</accession>
<proteinExistence type="predicted"/>
<protein>
    <submittedName>
        <fullName evidence="1">Uncharacterized protein</fullName>
    </submittedName>
</protein>
<dbReference type="EMBL" id="KN837226">
    <property type="protein sequence ID" value="KIJ32534.1"/>
    <property type="molecule type" value="Genomic_DNA"/>
</dbReference>
<organism evidence="1 2">
    <name type="scientific">Sphaerobolus stellatus (strain SS14)</name>
    <dbReference type="NCBI Taxonomy" id="990650"/>
    <lineage>
        <taxon>Eukaryota</taxon>
        <taxon>Fungi</taxon>
        <taxon>Dikarya</taxon>
        <taxon>Basidiomycota</taxon>
        <taxon>Agaricomycotina</taxon>
        <taxon>Agaricomycetes</taxon>
        <taxon>Phallomycetidae</taxon>
        <taxon>Geastrales</taxon>
        <taxon>Sphaerobolaceae</taxon>
        <taxon>Sphaerobolus</taxon>
    </lineage>
</organism>
<dbReference type="HOGENOM" id="CLU_014252_0_0_1"/>
<reference evidence="1 2" key="1">
    <citation type="submission" date="2014-06" db="EMBL/GenBank/DDBJ databases">
        <title>Evolutionary Origins and Diversification of the Mycorrhizal Mutualists.</title>
        <authorList>
            <consortium name="DOE Joint Genome Institute"/>
            <consortium name="Mycorrhizal Genomics Consortium"/>
            <person name="Kohler A."/>
            <person name="Kuo A."/>
            <person name="Nagy L.G."/>
            <person name="Floudas D."/>
            <person name="Copeland A."/>
            <person name="Barry K.W."/>
            <person name="Cichocki N."/>
            <person name="Veneault-Fourrey C."/>
            <person name="LaButti K."/>
            <person name="Lindquist E.A."/>
            <person name="Lipzen A."/>
            <person name="Lundell T."/>
            <person name="Morin E."/>
            <person name="Murat C."/>
            <person name="Riley R."/>
            <person name="Ohm R."/>
            <person name="Sun H."/>
            <person name="Tunlid A."/>
            <person name="Henrissat B."/>
            <person name="Grigoriev I.V."/>
            <person name="Hibbett D.S."/>
            <person name="Martin F."/>
        </authorList>
    </citation>
    <scope>NUCLEOTIDE SEQUENCE [LARGE SCALE GENOMIC DNA]</scope>
    <source>
        <strain evidence="1 2">SS14</strain>
    </source>
</reference>
<evidence type="ECO:0000313" key="2">
    <source>
        <dbReference type="Proteomes" id="UP000054279"/>
    </source>
</evidence>
<keyword evidence="2" id="KW-1185">Reference proteome</keyword>
<sequence length="616" mass="70021">MDTSTDPETRTIAAKQSLKVGWSPHMDHIDLYFAIRLLWIHSTDLDSNMLQGFIHFEYIVGVKQGWIGLQYASLSTQDKGSYTYVACGRVYYVQPETLKKGYEELDLVKHTFTTDILWVSHILPYDLISSKAGFQGFSSNNKICSDLIEECLHHNEEFVIANGLLALALWTNVSDIPPELVSKIDKSHYISPLLGILAFNLPMIFPSWSESSLIQPFANIFSKLKQHRLIFPEDKLKDLIIWALDTTQLEAALNTNTSLRALDYTHSTDTGIKYPVPFQEPLQKACNSLIGYAIGIQNEDQDALHNTLLLLSNMDWSNLETRPYDEFMECLVHTMHSSREALRNAALSVVYALRFQLASMDSSTGLSDRISQALFTVAEMMNVQPANDSSRDPIFVRVQLLHTDEYTGMQYVQLIHTLMQQSTWRIQCIQDGHIKAAIISAWFSGFEIENQEGKEGQTEILTNSLGMLYKALSFVQSCIAKHRRWLRMPGFEGKATISPSEILSTLSILLPAISNIAAFMDDNIPEGAEPHSEKAEEVMESLRDPRSLCSRRPWLLAMVSRQNEFQIDIEEWKRVEDRLSDLARKLGWTWAKETQEDSEDKGEKNVQVKTDLILPV</sequence>
<name>A0A0C9UCU5_SPHS4</name>
<dbReference type="Proteomes" id="UP000054279">
    <property type="component" value="Unassembled WGS sequence"/>
</dbReference>